<dbReference type="SUPFAM" id="SSF52343">
    <property type="entry name" value="Ferredoxin reductase-like, C-terminal NADP-linked domain"/>
    <property type="match status" value="1"/>
</dbReference>
<dbReference type="Pfam" id="PF08022">
    <property type="entry name" value="FAD_binding_8"/>
    <property type="match status" value="1"/>
</dbReference>
<feature type="transmembrane region" description="Helical" evidence="10">
    <location>
        <begin position="190"/>
        <end position="207"/>
    </location>
</feature>
<protein>
    <recommendedName>
        <fullName evidence="11">FAD-binding FR-type domain-containing protein</fullName>
    </recommendedName>
</protein>
<evidence type="ECO:0000256" key="9">
    <source>
        <dbReference type="ARBA" id="ARBA00023136"/>
    </source>
</evidence>
<dbReference type="GO" id="GO:0006879">
    <property type="term" value="P:intracellular iron ion homeostasis"/>
    <property type="evidence" value="ECO:0007669"/>
    <property type="project" value="TreeGrafter"/>
</dbReference>
<dbReference type="EMBL" id="MU251261">
    <property type="protein sequence ID" value="KAG9252581.1"/>
    <property type="molecule type" value="Genomic_DNA"/>
</dbReference>
<dbReference type="InterPro" id="IPR013121">
    <property type="entry name" value="Fe_red_NAD-bd_6"/>
</dbReference>
<comment type="caution">
    <text evidence="12">The sequence shown here is derived from an EMBL/GenBank/DDBJ whole genome shotgun (WGS) entry which is preliminary data.</text>
</comment>
<evidence type="ECO:0000256" key="8">
    <source>
        <dbReference type="ARBA" id="ARBA00023065"/>
    </source>
</evidence>
<evidence type="ECO:0000313" key="13">
    <source>
        <dbReference type="Proteomes" id="UP000887229"/>
    </source>
</evidence>
<evidence type="ECO:0000259" key="11">
    <source>
        <dbReference type="PROSITE" id="PS51384"/>
    </source>
</evidence>
<feature type="transmembrane region" description="Helical" evidence="10">
    <location>
        <begin position="7"/>
        <end position="26"/>
    </location>
</feature>
<accession>A0A9P7ZIK9</accession>
<dbReference type="InterPro" id="IPR039261">
    <property type="entry name" value="FNR_nucleotide-bd"/>
</dbReference>
<feature type="transmembrane region" description="Helical" evidence="10">
    <location>
        <begin position="163"/>
        <end position="183"/>
    </location>
</feature>
<evidence type="ECO:0000256" key="4">
    <source>
        <dbReference type="ARBA" id="ARBA00022692"/>
    </source>
</evidence>
<evidence type="ECO:0000256" key="3">
    <source>
        <dbReference type="ARBA" id="ARBA00022448"/>
    </source>
</evidence>
<keyword evidence="5" id="KW-0249">Electron transport</keyword>
<comment type="subcellular location">
    <subcellularLocation>
        <location evidence="1">Membrane</location>
        <topology evidence="1">Multi-pass membrane protein</topology>
    </subcellularLocation>
</comment>
<reference evidence="12" key="1">
    <citation type="journal article" date="2021" name="IMA Fungus">
        <title>Genomic characterization of three marine fungi, including Emericellopsis atlantica sp. nov. with signatures of a generalist lifestyle and marine biomass degradation.</title>
        <authorList>
            <person name="Hagestad O.C."/>
            <person name="Hou L."/>
            <person name="Andersen J.H."/>
            <person name="Hansen E.H."/>
            <person name="Altermark B."/>
            <person name="Li C."/>
            <person name="Kuhnert E."/>
            <person name="Cox R.J."/>
            <person name="Crous P.W."/>
            <person name="Spatafora J.W."/>
            <person name="Lail K."/>
            <person name="Amirebrahimi M."/>
            <person name="Lipzen A."/>
            <person name="Pangilinan J."/>
            <person name="Andreopoulos W."/>
            <person name="Hayes R.D."/>
            <person name="Ng V."/>
            <person name="Grigoriev I.V."/>
            <person name="Jackson S.A."/>
            <person name="Sutton T.D.S."/>
            <person name="Dobson A.D.W."/>
            <person name="Rama T."/>
        </authorList>
    </citation>
    <scope>NUCLEOTIDE SEQUENCE</scope>
    <source>
        <strain evidence="12">TS7</strain>
    </source>
</reference>
<dbReference type="PANTHER" id="PTHR32361">
    <property type="entry name" value="FERRIC/CUPRIC REDUCTASE TRANSMEMBRANE COMPONENT"/>
    <property type="match status" value="1"/>
</dbReference>
<dbReference type="GO" id="GO:0006826">
    <property type="term" value="P:iron ion transport"/>
    <property type="evidence" value="ECO:0007669"/>
    <property type="project" value="TreeGrafter"/>
</dbReference>
<dbReference type="InterPro" id="IPR017927">
    <property type="entry name" value="FAD-bd_FR_type"/>
</dbReference>
<keyword evidence="3" id="KW-0813">Transport</keyword>
<keyword evidence="9 10" id="KW-0472">Membrane</keyword>
<feature type="domain" description="FAD-binding FR-type" evidence="11">
    <location>
        <begin position="243"/>
        <end position="352"/>
    </location>
</feature>
<keyword evidence="8" id="KW-0406">Ion transport</keyword>
<feature type="transmembrane region" description="Helical" evidence="10">
    <location>
        <begin position="219"/>
        <end position="241"/>
    </location>
</feature>
<feature type="transmembrane region" description="Helical" evidence="10">
    <location>
        <begin position="129"/>
        <end position="151"/>
    </location>
</feature>
<evidence type="ECO:0000256" key="5">
    <source>
        <dbReference type="ARBA" id="ARBA00022982"/>
    </source>
</evidence>
<dbReference type="GO" id="GO:0015677">
    <property type="term" value="P:copper ion import"/>
    <property type="evidence" value="ECO:0007669"/>
    <property type="project" value="TreeGrafter"/>
</dbReference>
<dbReference type="OrthoDB" id="4494341at2759"/>
<evidence type="ECO:0000256" key="6">
    <source>
        <dbReference type="ARBA" id="ARBA00022989"/>
    </source>
</evidence>
<dbReference type="InterPro" id="IPR013130">
    <property type="entry name" value="Fe3_Rdtase_TM_dom"/>
</dbReference>
<keyword evidence="7" id="KW-0560">Oxidoreductase</keyword>
<organism evidence="12 13">
    <name type="scientific">Emericellopsis atlantica</name>
    <dbReference type="NCBI Taxonomy" id="2614577"/>
    <lineage>
        <taxon>Eukaryota</taxon>
        <taxon>Fungi</taxon>
        <taxon>Dikarya</taxon>
        <taxon>Ascomycota</taxon>
        <taxon>Pezizomycotina</taxon>
        <taxon>Sordariomycetes</taxon>
        <taxon>Hypocreomycetidae</taxon>
        <taxon>Hypocreales</taxon>
        <taxon>Bionectriaceae</taxon>
        <taxon>Emericellopsis</taxon>
    </lineage>
</organism>
<dbReference type="RefSeq" id="XP_046116505.1">
    <property type="nucleotide sequence ID" value="XM_046258191.1"/>
</dbReference>
<comment type="similarity">
    <text evidence="2">Belongs to the ferric reductase (FRE) family.</text>
</comment>
<dbReference type="CDD" id="cd06186">
    <property type="entry name" value="NOX_Duox_like_FAD_NADP"/>
    <property type="match status" value="1"/>
</dbReference>
<keyword evidence="6 10" id="KW-1133">Transmembrane helix</keyword>
<dbReference type="GO" id="GO:0005886">
    <property type="term" value="C:plasma membrane"/>
    <property type="evidence" value="ECO:0007669"/>
    <property type="project" value="TreeGrafter"/>
</dbReference>
<evidence type="ECO:0000256" key="7">
    <source>
        <dbReference type="ARBA" id="ARBA00023002"/>
    </source>
</evidence>
<feature type="transmembrane region" description="Helical" evidence="10">
    <location>
        <begin position="65"/>
        <end position="85"/>
    </location>
</feature>
<keyword evidence="13" id="KW-1185">Reference proteome</keyword>
<evidence type="ECO:0000313" key="12">
    <source>
        <dbReference type="EMBL" id="KAG9252581.1"/>
    </source>
</evidence>
<evidence type="ECO:0000256" key="2">
    <source>
        <dbReference type="ARBA" id="ARBA00006278"/>
    </source>
</evidence>
<dbReference type="Proteomes" id="UP000887229">
    <property type="component" value="Unassembled WGS sequence"/>
</dbReference>
<gene>
    <name evidence="12" type="ORF">F5Z01DRAFT_217546</name>
</gene>
<sequence>MLSFEDSAIIIYATVFSTAIFVALVWNFRSYLGLLAAALRQLFLQHVSYQPIFRSARLMNQWSRADILGLVIYFALNGFCISFRSSSVDEAGHRAAKLGIVNLLFLYATPHLDVLTNTLGMQWRTICRFHGAVGVLTALLLVFHTIAFALSRNAFPVARAENLWAIVAAASTIASVAICFPAFRNGWYEIFLRAHQSLAILSLYGIWVHIAPRDLLPRLLLYVVIGVAGLSTFFSGAIMAYRNGIFRCRLTRADILHAKGAVLVRVILARPVRVKAGQFISLWIAIPSTNFCSLWEYHPFVVANWSENALDTLDLLIEPRSGLTLNLLQRSQTRQDHCRALFSGPHGSSVPVGTYEIVLMAATGYGIAAQLPYLKQLLHDYNSRKAKARRIHLVWELKTLELPLAIESLLNNALIDDTLDDGYILQISVYVENVGREERISPRAEVIRGLPDWSAIIQEEAAGKYIKRVQDETSKRGDMIVTISTSPGVRRHLQAIVQKHVRERVELVELDYQPDH</sequence>
<dbReference type="PROSITE" id="PS51384">
    <property type="entry name" value="FAD_FR"/>
    <property type="match status" value="1"/>
</dbReference>
<evidence type="ECO:0000256" key="10">
    <source>
        <dbReference type="SAM" id="Phobius"/>
    </source>
</evidence>
<dbReference type="GO" id="GO:0000293">
    <property type="term" value="F:ferric-chelate reductase activity"/>
    <property type="evidence" value="ECO:0007669"/>
    <property type="project" value="UniProtKB-ARBA"/>
</dbReference>
<dbReference type="Gene3D" id="3.40.50.80">
    <property type="entry name" value="Nucleotide-binding domain of ferredoxin-NADP reductase (FNR) module"/>
    <property type="match status" value="1"/>
</dbReference>
<keyword evidence="4 10" id="KW-0812">Transmembrane</keyword>
<dbReference type="InterPro" id="IPR051410">
    <property type="entry name" value="Ferric/Cupric_Reductase"/>
</dbReference>
<evidence type="ECO:0000256" key="1">
    <source>
        <dbReference type="ARBA" id="ARBA00004141"/>
    </source>
</evidence>
<dbReference type="Pfam" id="PF01794">
    <property type="entry name" value="Ferric_reduct"/>
    <property type="match status" value="1"/>
</dbReference>
<proteinExistence type="inferred from homology"/>
<dbReference type="InterPro" id="IPR013112">
    <property type="entry name" value="FAD-bd_8"/>
</dbReference>
<dbReference type="AlphaFoldDB" id="A0A9P7ZIK9"/>
<name>A0A9P7ZIK9_9HYPO</name>
<dbReference type="GeneID" id="70289094"/>
<dbReference type="Pfam" id="PF08030">
    <property type="entry name" value="NAD_binding_6"/>
    <property type="match status" value="1"/>
</dbReference>
<dbReference type="PANTHER" id="PTHR32361:SF26">
    <property type="entry name" value="FAD-BINDING 8 DOMAIN-CONTAINING PROTEIN-RELATED"/>
    <property type="match status" value="1"/>
</dbReference>